<evidence type="ECO:0000313" key="10">
    <source>
        <dbReference type="EMBL" id="KAG0140771.1"/>
    </source>
</evidence>
<keyword evidence="11" id="KW-1185">Reference proteome</keyword>
<keyword evidence="4" id="KW-0285">Flavoprotein</keyword>
<dbReference type="GO" id="GO:0035999">
    <property type="term" value="P:tetrahydrofolate interconversion"/>
    <property type="evidence" value="ECO:0007669"/>
    <property type="project" value="TreeGrafter"/>
</dbReference>
<dbReference type="GO" id="GO:0004489">
    <property type="term" value="F:methylenetetrahydrofolate reductase [NAD(P)H] activity"/>
    <property type="evidence" value="ECO:0007669"/>
    <property type="project" value="InterPro"/>
</dbReference>
<organism evidence="10 11">
    <name type="scientific">Cronartium quercuum f. sp. fusiforme G11</name>
    <dbReference type="NCBI Taxonomy" id="708437"/>
    <lineage>
        <taxon>Eukaryota</taxon>
        <taxon>Fungi</taxon>
        <taxon>Dikarya</taxon>
        <taxon>Basidiomycota</taxon>
        <taxon>Pucciniomycotina</taxon>
        <taxon>Pucciniomycetes</taxon>
        <taxon>Pucciniales</taxon>
        <taxon>Coleosporiaceae</taxon>
        <taxon>Cronartium</taxon>
    </lineage>
</organism>
<dbReference type="GO" id="GO:0005829">
    <property type="term" value="C:cytosol"/>
    <property type="evidence" value="ECO:0007669"/>
    <property type="project" value="TreeGrafter"/>
</dbReference>
<comment type="caution">
    <text evidence="10">The sequence shown here is derived from an EMBL/GenBank/DDBJ whole genome shotgun (WGS) entry which is preliminary data.</text>
</comment>
<evidence type="ECO:0000256" key="4">
    <source>
        <dbReference type="ARBA" id="ARBA00022630"/>
    </source>
</evidence>
<evidence type="ECO:0000256" key="1">
    <source>
        <dbReference type="ARBA" id="ARBA00001974"/>
    </source>
</evidence>
<dbReference type="GO" id="GO:0009086">
    <property type="term" value="P:methionine biosynthetic process"/>
    <property type="evidence" value="ECO:0007669"/>
    <property type="project" value="TreeGrafter"/>
</dbReference>
<name>A0A9P6N6R4_9BASI</name>
<dbReference type="CDD" id="cd00537">
    <property type="entry name" value="MTHFR"/>
    <property type="match status" value="1"/>
</dbReference>
<dbReference type="SUPFAM" id="SSF51730">
    <property type="entry name" value="FAD-linked oxidoreductase"/>
    <property type="match status" value="1"/>
</dbReference>
<reference evidence="10" key="1">
    <citation type="submission" date="2013-11" db="EMBL/GenBank/DDBJ databases">
        <title>Genome sequence of the fusiform rust pathogen reveals effectors for host alternation and coevolution with pine.</title>
        <authorList>
            <consortium name="DOE Joint Genome Institute"/>
            <person name="Smith K."/>
            <person name="Pendleton A."/>
            <person name="Kubisiak T."/>
            <person name="Anderson C."/>
            <person name="Salamov A."/>
            <person name="Aerts A."/>
            <person name="Riley R."/>
            <person name="Clum A."/>
            <person name="Lindquist E."/>
            <person name="Ence D."/>
            <person name="Campbell M."/>
            <person name="Kronenberg Z."/>
            <person name="Feau N."/>
            <person name="Dhillon B."/>
            <person name="Hamelin R."/>
            <person name="Burleigh J."/>
            <person name="Smith J."/>
            <person name="Yandell M."/>
            <person name="Nelson C."/>
            <person name="Grigoriev I."/>
            <person name="Davis J."/>
        </authorList>
    </citation>
    <scope>NUCLEOTIDE SEQUENCE</scope>
    <source>
        <strain evidence="10">G11</strain>
    </source>
</reference>
<dbReference type="GO" id="GO:0071949">
    <property type="term" value="F:FAD binding"/>
    <property type="evidence" value="ECO:0007669"/>
    <property type="project" value="TreeGrafter"/>
</dbReference>
<dbReference type="Pfam" id="PF21895">
    <property type="entry name" value="MTHFR_C"/>
    <property type="match status" value="1"/>
</dbReference>
<dbReference type="InterPro" id="IPR003171">
    <property type="entry name" value="Mehydrof_redctse-like"/>
</dbReference>
<dbReference type="PANTHER" id="PTHR45754:SF1">
    <property type="entry name" value="METHYLENETETRAHYDROFOLATE REDUCTASE 1"/>
    <property type="match status" value="1"/>
</dbReference>
<evidence type="ECO:0000256" key="3">
    <source>
        <dbReference type="ARBA" id="ARBA00006743"/>
    </source>
</evidence>
<protein>
    <recommendedName>
        <fullName evidence="9">MTHFR SAM-binding regulatory domain-containing protein</fullName>
    </recommendedName>
</protein>
<comment type="pathway">
    <text evidence="2 8">One-carbon metabolism; tetrahydrofolate interconversion.</text>
</comment>
<dbReference type="InterPro" id="IPR004621">
    <property type="entry name" value="Fadh2_euk"/>
</dbReference>
<evidence type="ECO:0000256" key="5">
    <source>
        <dbReference type="ARBA" id="ARBA00022827"/>
    </source>
</evidence>
<comment type="similarity">
    <text evidence="3">Belongs to the methylenetetrahydrofolate reductase family.</text>
</comment>
<dbReference type="NCBIfam" id="TIGR00677">
    <property type="entry name" value="fadh2_euk"/>
    <property type="match status" value="1"/>
</dbReference>
<dbReference type="FunFam" id="3.20.20.220:FF:000002">
    <property type="entry name" value="Methylenetetrahydrofolate reductase"/>
    <property type="match status" value="1"/>
</dbReference>
<proteinExistence type="inferred from homology"/>
<dbReference type="EMBL" id="MU167420">
    <property type="protein sequence ID" value="KAG0140771.1"/>
    <property type="molecule type" value="Genomic_DNA"/>
</dbReference>
<dbReference type="Pfam" id="PF02219">
    <property type="entry name" value="MTHFR"/>
    <property type="match status" value="1"/>
</dbReference>
<dbReference type="InterPro" id="IPR053806">
    <property type="entry name" value="MTHFR_C"/>
</dbReference>
<keyword evidence="7" id="KW-0560">Oxidoreductase</keyword>
<evidence type="ECO:0000256" key="8">
    <source>
        <dbReference type="RuleBase" id="RU004254"/>
    </source>
</evidence>
<evidence type="ECO:0000256" key="6">
    <source>
        <dbReference type="ARBA" id="ARBA00022857"/>
    </source>
</evidence>
<dbReference type="InterPro" id="IPR029041">
    <property type="entry name" value="FAD-linked_oxidoreductase-like"/>
</dbReference>
<dbReference type="Gene3D" id="3.20.20.220">
    <property type="match status" value="1"/>
</dbReference>
<dbReference type="Proteomes" id="UP000886653">
    <property type="component" value="Unassembled WGS sequence"/>
</dbReference>
<evidence type="ECO:0000313" key="11">
    <source>
        <dbReference type="Proteomes" id="UP000886653"/>
    </source>
</evidence>
<dbReference type="AlphaFoldDB" id="A0A9P6N6R4"/>
<evidence type="ECO:0000256" key="7">
    <source>
        <dbReference type="ARBA" id="ARBA00023002"/>
    </source>
</evidence>
<sequence>MKKVTDLINSLHQSNQVYYTLEFFPPKTNEGIHNLQTRIERMLKLNPSIIHITWSSNNNLLQTKTSMDLSNFIQNDLNLPTCLHLTCTNTSIDSIKTTLNKAKDLGIVNILALRGDPPRDKEYNSHSEFEFAIDLIKFIKLNYNDTFCLGVAGYPELGMNDHKQFKQELCYLKSKVDAGAEFIVTQIFYDADQFLNWYKSCREIGIKVPIIPGIMPIQSYDSFRRLTSLCKITVPEYINETITPIKSHDEAVKAYGLELSTKLIKTLLDHDIKCFHLCTLNLEQSITKLIQSLKWITTTTESSLSLTNIVQAGLSTNWDEFPNGRFGDSRSPAFGTLDQYGRNKPNINQWGSPKTEKDINDLFISYTNHQINSIPWSEEPLLNETELIKSYLSKLNFNSFWTVSSQPAMDGIELNHQDLAFGSKNKGGIIYQKSFIEFFISKSKLIKLLKLIEIENKKIGINLFNYYAGNIKDEILTNVKDNETNSVTWCVFKNTEVITTTIIELTSFKSWKEEAFVIWKDWSNTFDKESVSRKLLDKLYNDRWLCTIIHHDYKELNALWDFLSKFLNESNDNDE</sequence>
<dbReference type="PANTHER" id="PTHR45754">
    <property type="entry name" value="METHYLENETETRAHYDROFOLATE REDUCTASE"/>
    <property type="match status" value="1"/>
</dbReference>
<evidence type="ECO:0000259" key="9">
    <source>
        <dbReference type="Pfam" id="PF21895"/>
    </source>
</evidence>
<keyword evidence="6" id="KW-0521">NADP</keyword>
<dbReference type="OrthoDB" id="16284at2759"/>
<keyword evidence="5" id="KW-0274">FAD</keyword>
<evidence type="ECO:0000256" key="2">
    <source>
        <dbReference type="ARBA" id="ARBA00004777"/>
    </source>
</evidence>
<feature type="domain" description="MTHFR SAM-binding regulatory" evidence="9">
    <location>
        <begin position="316"/>
        <end position="568"/>
    </location>
</feature>
<accession>A0A9P6N6R4</accession>
<comment type="cofactor">
    <cofactor evidence="1">
        <name>FAD</name>
        <dbReference type="ChEBI" id="CHEBI:57692"/>
    </cofactor>
</comment>
<gene>
    <name evidence="10" type="ORF">CROQUDRAFT_69036</name>
</gene>